<feature type="region of interest" description="Disordered" evidence="1">
    <location>
        <begin position="47"/>
        <end position="92"/>
    </location>
</feature>
<proteinExistence type="predicted"/>
<reference evidence="2 3" key="1">
    <citation type="submission" date="2019-12" db="EMBL/GenBank/DDBJ databases">
        <title>Chromosome-level assembly of the Caenorhabditis remanei genome.</title>
        <authorList>
            <person name="Teterina A.A."/>
            <person name="Willis J.H."/>
            <person name="Phillips P.C."/>
        </authorList>
    </citation>
    <scope>NUCLEOTIDE SEQUENCE [LARGE SCALE GENOMIC DNA]</scope>
    <source>
        <strain evidence="2 3">PX506</strain>
        <tissue evidence="2">Whole organism</tissue>
    </source>
</reference>
<dbReference type="GeneID" id="9808192"/>
<dbReference type="AlphaFoldDB" id="A0A6A5GIZ9"/>
<accession>A0A6A5GIZ9</accession>
<dbReference type="CTD" id="9808192"/>
<gene>
    <name evidence="2" type="ORF">GCK72_021747</name>
</gene>
<evidence type="ECO:0000256" key="1">
    <source>
        <dbReference type="SAM" id="MobiDB-lite"/>
    </source>
</evidence>
<dbReference type="RefSeq" id="XP_003095977.2">
    <property type="nucleotide sequence ID" value="XM_003095929.2"/>
</dbReference>
<comment type="caution">
    <text evidence="2">The sequence shown here is derived from an EMBL/GenBank/DDBJ whole genome shotgun (WGS) entry which is preliminary data.</text>
</comment>
<dbReference type="KEGG" id="crq:GCK72_021747"/>
<dbReference type="Proteomes" id="UP000483820">
    <property type="component" value="Chromosome V"/>
</dbReference>
<dbReference type="EMBL" id="WUAV01000005">
    <property type="protein sequence ID" value="KAF1755178.1"/>
    <property type="molecule type" value="Genomic_DNA"/>
</dbReference>
<evidence type="ECO:0000313" key="2">
    <source>
        <dbReference type="EMBL" id="KAF1755178.1"/>
    </source>
</evidence>
<evidence type="ECO:0000313" key="3">
    <source>
        <dbReference type="Proteomes" id="UP000483820"/>
    </source>
</evidence>
<sequence>MSNREQIAMMLMNMYSGIRSPEEFFGMGARQPNQSMVSLLELLTARQAAQQAAQPGASPPDLAPVSPPVEPVEPPTPPPSLPTFEPPELPPIPTYQLPSFHIGDMHRVFLFEKYSQGTSAIGSYRELCGIPEPEAKEDSESEDESDIDVEEVPKRSLFSNTSYSDIDFWYNRFMNGNYSMDREDNVKEKPNPFEKPKVQELIAKFSDSWTLANLQQVSSSFREVARSTPINITKVKVQVDTENIRMQVFDGNYRQWTNIEYHNEEEGCRYQVGKRSRIMPKLNFHRVFMSDFKMIARHPMLKLEELDFDIVQDRFPMYLEWIPYKFFKNCAMSCQEKIPCKKFSITVDECYDDYKDPAAHLLKMCEPGVETVMVRVMKRAWPPSDYNAKFDGRNFFTHKMRDTTQWGCATNLIFESDFYDIEIRSGDGIKEFTLNNICHNTMREMVQNFTINPLEHDITINLKGELLMSCVDRMVVQNLEGPVPRDRVCEFPVLNHYETFSVQFTGSQILLKRHEVNLEEMLY</sequence>
<feature type="compositionally biased region" description="Pro residues" evidence="1">
    <location>
        <begin position="57"/>
        <end position="92"/>
    </location>
</feature>
<protein>
    <submittedName>
        <fullName evidence="2">Uncharacterized protein</fullName>
    </submittedName>
</protein>
<name>A0A6A5GIZ9_CAERE</name>
<organism evidence="2 3">
    <name type="scientific">Caenorhabditis remanei</name>
    <name type="common">Caenorhabditis vulgaris</name>
    <dbReference type="NCBI Taxonomy" id="31234"/>
    <lineage>
        <taxon>Eukaryota</taxon>
        <taxon>Metazoa</taxon>
        <taxon>Ecdysozoa</taxon>
        <taxon>Nematoda</taxon>
        <taxon>Chromadorea</taxon>
        <taxon>Rhabditida</taxon>
        <taxon>Rhabditina</taxon>
        <taxon>Rhabditomorpha</taxon>
        <taxon>Rhabditoidea</taxon>
        <taxon>Rhabditidae</taxon>
        <taxon>Peloderinae</taxon>
        <taxon>Caenorhabditis</taxon>
    </lineage>
</organism>